<evidence type="ECO:0000256" key="3">
    <source>
        <dbReference type="ARBA" id="ARBA00022692"/>
    </source>
</evidence>
<organism evidence="7 8">
    <name type="scientific">Paenibacillus faecis</name>
    <dbReference type="NCBI Taxonomy" id="862114"/>
    <lineage>
        <taxon>Bacteria</taxon>
        <taxon>Bacillati</taxon>
        <taxon>Bacillota</taxon>
        <taxon>Bacilli</taxon>
        <taxon>Bacillales</taxon>
        <taxon>Paenibacillaceae</taxon>
        <taxon>Paenibacillus</taxon>
    </lineage>
</organism>
<feature type="transmembrane region" description="Helical" evidence="6">
    <location>
        <begin position="88"/>
        <end position="110"/>
    </location>
</feature>
<gene>
    <name evidence="7" type="ORF">FRY98_00030</name>
</gene>
<feature type="transmembrane region" description="Helical" evidence="6">
    <location>
        <begin position="212"/>
        <end position="232"/>
    </location>
</feature>
<evidence type="ECO:0000256" key="2">
    <source>
        <dbReference type="ARBA" id="ARBA00009142"/>
    </source>
</evidence>
<keyword evidence="3 6" id="KW-0812">Transmembrane</keyword>
<evidence type="ECO:0000256" key="1">
    <source>
        <dbReference type="ARBA" id="ARBA00004141"/>
    </source>
</evidence>
<dbReference type="Pfam" id="PF01925">
    <property type="entry name" value="TauE"/>
    <property type="match status" value="1"/>
</dbReference>
<comment type="subcellular location">
    <subcellularLocation>
        <location evidence="6">Cell membrane</location>
        <topology evidence="6">Multi-pass membrane protein</topology>
    </subcellularLocation>
    <subcellularLocation>
        <location evidence="1">Membrane</location>
        <topology evidence="1">Multi-pass membrane protein</topology>
    </subcellularLocation>
</comment>
<comment type="caution">
    <text evidence="7">The sequence shown here is derived from an EMBL/GenBank/DDBJ whole genome shotgun (WGS) entry which is preliminary data.</text>
</comment>
<name>A0A5D0D014_9BACL</name>
<dbReference type="RefSeq" id="WP_148451125.1">
    <property type="nucleotide sequence ID" value="NZ_VSDO01000001.1"/>
</dbReference>
<protein>
    <recommendedName>
        <fullName evidence="6">Probable membrane transporter protein</fullName>
    </recommendedName>
</protein>
<dbReference type="OrthoDB" id="9792581at2"/>
<proteinExistence type="inferred from homology"/>
<keyword evidence="6" id="KW-1003">Cell membrane</keyword>
<evidence type="ECO:0000256" key="4">
    <source>
        <dbReference type="ARBA" id="ARBA00022989"/>
    </source>
</evidence>
<feature type="transmembrane region" description="Helical" evidence="6">
    <location>
        <begin position="244"/>
        <end position="264"/>
    </location>
</feature>
<dbReference type="InterPro" id="IPR051598">
    <property type="entry name" value="TSUP/Inactive_protease-like"/>
</dbReference>
<reference evidence="7 8" key="1">
    <citation type="submission" date="2019-08" db="EMBL/GenBank/DDBJ databases">
        <title>Genome sequencing of Paenibacillus faecis DSM 23593(T).</title>
        <authorList>
            <person name="Kook J.-K."/>
            <person name="Park S.-N."/>
            <person name="Lim Y.K."/>
        </authorList>
    </citation>
    <scope>NUCLEOTIDE SEQUENCE [LARGE SCALE GENOMIC DNA]</scope>
    <source>
        <strain evidence="7 8">DSM 23593</strain>
    </source>
</reference>
<dbReference type="Proteomes" id="UP000325218">
    <property type="component" value="Unassembled WGS sequence"/>
</dbReference>
<keyword evidence="5 6" id="KW-0472">Membrane</keyword>
<dbReference type="InterPro" id="IPR002781">
    <property type="entry name" value="TM_pro_TauE-like"/>
</dbReference>
<dbReference type="AlphaFoldDB" id="A0A5D0D014"/>
<dbReference type="GO" id="GO:0005886">
    <property type="term" value="C:plasma membrane"/>
    <property type="evidence" value="ECO:0007669"/>
    <property type="project" value="UniProtKB-SubCell"/>
</dbReference>
<dbReference type="PANTHER" id="PTHR43701">
    <property type="entry name" value="MEMBRANE TRANSPORTER PROTEIN MJ0441-RELATED"/>
    <property type="match status" value="1"/>
</dbReference>
<feature type="transmembrane region" description="Helical" evidence="6">
    <location>
        <begin position="54"/>
        <end position="73"/>
    </location>
</feature>
<dbReference type="EMBL" id="VSDO01000001">
    <property type="protein sequence ID" value="TYA15521.1"/>
    <property type="molecule type" value="Genomic_DNA"/>
</dbReference>
<keyword evidence="8" id="KW-1185">Reference proteome</keyword>
<evidence type="ECO:0000313" key="8">
    <source>
        <dbReference type="Proteomes" id="UP000325218"/>
    </source>
</evidence>
<feature type="transmembrane region" description="Helical" evidence="6">
    <location>
        <begin position="117"/>
        <end position="135"/>
    </location>
</feature>
<evidence type="ECO:0000256" key="5">
    <source>
        <dbReference type="ARBA" id="ARBA00023136"/>
    </source>
</evidence>
<feature type="transmembrane region" description="Helical" evidence="6">
    <location>
        <begin position="186"/>
        <end position="206"/>
    </location>
</feature>
<accession>A0A5D0D014</accession>
<dbReference type="PANTHER" id="PTHR43701:SF13">
    <property type="entry name" value="MEMBRANE TRANSPORTER PROTEIN YRKJ-RELATED"/>
    <property type="match status" value="1"/>
</dbReference>
<evidence type="ECO:0000313" key="7">
    <source>
        <dbReference type="EMBL" id="TYA15521.1"/>
    </source>
</evidence>
<keyword evidence="4 6" id="KW-1133">Transmembrane helix</keyword>
<sequence>MSILLLLVMVLLGVAGSFLAGMFGIGGAIINYPLLLFVPPALGLAGFTTLEVSAISMFQVFFSALSGVFAVQLTRRKKPESPGVHRKLVIYMGTSILAGSLLGGLASGFVAGNLINLTYGILAILAMALMLVPPRGNAPEIGENADFPAYVAMVLAFLVGIASGIVGAGGAFLLIPIMLTVLNIPVRTAIASSLAIVLLSAVGGVAGKLAAGGIPVLPTVFSVIGCLIGAPLGSRVAAKMDTGVLRYGLVAIIAVTAVKVWSSVLF</sequence>
<evidence type="ECO:0000256" key="6">
    <source>
        <dbReference type="RuleBase" id="RU363041"/>
    </source>
</evidence>
<feature type="transmembrane region" description="Helical" evidence="6">
    <location>
        <begin position="147"/>
        <end position="174"/>
    </location>
</feature>
<comment type="similarity">
    <text evidence="2 6">Belongs to the 4-toluene sulfonate uptake permease (TSUP) (TC 2.A.102) family.</text>
</comment>